<evidence type="ECO:0000313" key="14">
    <source>
        <dbReference type="Proteomes" id="UP001140206"/>
    </source>
</evidence>
<feature type="transmembrane region" description="Helical" evidence="12">
    <location>
        <begin position="158"/>
        <end position="180"/>
    </location>
</feature>
<dbReference type="Proteomes" id="UP001140206">
    <property type="component" value="Chromosome 4"/>
</dbReference>
<evidence type="ECO:0000313" key="13">
    <source>
        <dbReference type="EMBL" id="KAJ4765191.1"/>
    </source>
</evidence>
<evidence type="ECO:0000256" key="12">
    <source>
        <dbReference type="RuleBase" id="RU910715"/>
    </source>
</evidence>
<reference evidence="13" key="1">
    <citation type="submission" date="2022-08" db="EMBL/GenBank/DDBJ databases">
        <authorList>
            <person name="Marques A."/>
        </authorList>
    </citation>
    <scope>NUCLEOTIDE SEQUENCE</scope>
    <source>
        <strain evidence="13">RhyPub2mFocal</strain>
        <tissue evidence="13">Leaves</tissue>
    </source>
</reference>
<sequence>MDFSVFIRLLGVLTSLLMFLSQWGTITKIMAARNSAEFNAAPFLAEFLNCLIGLLYGLPIVSPDNNVVLVVNAIGLLAESVYLMVFVVHSEMYTKIQVIATIFLELLAGGFIGLIFSELPFGYVRVHTASHLCVMIGILFLFGAPISDLTKAWKLKSIAHMPLLPCIGSFVNSFLWISYFCIRRNYPLVLLNAIGLLVGGLQVFTHYWFSHLAHPVVHVSDPAHDEQTLVPLNQESDS</sequence>
<gene>
    <name evidence="13" type="ORF">LUZ62_075566</name>
</gene>
<comment type="function">
    <text evidence="10">Mediates both low-affinity uptake and efflux of sugar across the plasma membrane.</text>
</comment>
<keyword evidence="9 12" id="KW-0472">Membrane</keyword>
<evidence type="ECO:0000256" key="2">
    <source>
        <dbReference type="ARBA" id="ARBA00007809"/>
    </source>
</evidence>
<keyword evidence="7" id="KW-0677">Repeat</keyword>
<protein>
    <recommendedName>
        <fullName evidence="12">Bidirectional sugar transporter SWEET</fullName>
    </recommendedName>
</protein>
<comment type="function">
    <text evidence="12">Mediates both low-affinity uptake and efflux of sugar across the membrane.</text>
</comment>
<comment type="caution">
    <text evidence="13">The sequence shown here is derived from an EMBL/GenBank/DDBJ whole genome shotgun (WGS) entry which is preliminary data.</text>
</comment>
<feature type="transmembrane region" description="Helical" evidence="12">
    <location>
        <begin position="128"/>
        <end position="146"/>
    </location>
</feature>
<keyword evidence="8 12" id="KW-1133">Transmembrane helix</keyword>
<keyword evidence="6 12" id="KW-0812">Transmembrane</keyword>
<dbReference type="GO" id="GO:0005886">
    <property type="term" value="C:plasma membrane"/>
    <property type="evidence" value="ECO:0007669"/>
    <property type="project" value="UniProtKB-SubCell"/>
</dbReference>
<keyword evidence="14" id="KW-1185">Reference proteome</keyword>
<feature type="transmembrane region" description="Helical" evidence="12">
    <location>
        <begin position="96"/>
        <end position="116"/>
    </location>
</feature>
<dbReference type="Pfam" id="PF03083">
    <property type="entry name" value="MtN3_slv"/>
    <property type="match status" value="2"/>
</dbReference>
<evidence type="ECO:0000256" key="1">
    <source>
        <dbReference type="ARBA" id="ARBA00004651"/>
    </source>
</evidence>
<dbReference type="PANTHER" id="PTHR10791:SF30">
    <property type="entry name" value="SUGAR TRANSPORTER SWEET1"/>
    <property type="match status" value="1"/>
</dbReference>
<feature type="transmembrane region" description="Helical" evidence="12">
    <location>
        <begin position="67"/>
        <end position="89"/>
    </location>
</feature>
<dbReference type="EMBL" id="JAMFTS010000004">
    <property type="protein sequence ID" value="KAJ4765191.1"/>
    <property type="molecule type" value="Genomic_DNA"/>
</dbReference>
<evidence type="ECO:0000256" key="4">
    <source>
        <dbReference type="ARBA" id="ARBA00022475"/>
    </source>
</evidence>
<name>A0AAV8DFM3_9POAL</name>
<evidence type="ECO:0000256" key="11">
    <source>
        <dbReference type="ARBA" id="ARBA00038715"/>
    </source>
</evidence>
<dbReference type="PANTHER" id="PTHR10791">
    <property type="entry name" value="RAG1-ACTIVATING PROTEIN 1"/>
    <property type="match status" value="1"/>
</dbReference>
<dbReference type="Gene3D" id="1.20.1280.290">
    <property type="match status" value="2"/>
</dbReference>
<keyword evidence="5 12" id="KW-0762">Sugar transport</keyword>
<comment type="subunit">
    <text evidence="11">Forms homooligomers and/or heterooligomers.</text>
</comment>
<dbReference type="InterPro" id="IPR004316">
    <property type="entry name" value="SWEET_rpt"/>
</dbReference>
<accession>A0AAV8DFM3</accession>
<dbReference type="InterPro" id="IPR047664">
    <property type="entry name" value="SWEET"/>
</dbReference>
<dbReference type="GO" id="GO:0051119">
    <property type="term" value="F:sugar transmembrane transporter activity"/>
    <property type="evidence" value="ECO:0007669"/>
    <property type="project" value="InterPro"/>
</dbReference>
<organism evidence="13 14">
    <name type="scientific">Rhynchospora pubera</name>
    <dbReference type="NCBI Taxonomy" id="906938"/>
    <lineage>
        <taxon>Eukaryota</taxon>
        <taxon>Viridiplantae</taxon>
        <taxon>Streptophyta</taxon>
        <taxon>Embryophyta</taxon>
        <taxon>Tracheophyta</taxon>
        <taxon>Spermatophyta</taxon>
        <taxon>Magnoliopsida</taxon>
        <taxon>Liliopsida</taxon>
        <taxon>Poales</taxon>
        <taxon>Cyperaceae</taxon>
        <taxon>Cyperoideae</taxon>
        <taxon>Rhynchosporeae</taxon>
        <taxon>Rhynchospora</taxon>
    </lineage>
</organism>
<comment type="similarity">
    <text evidence="2 12">Belongs to the SWEET sugar transporter family.</text>
</comment>
<feature type="transmembrane region" description="Helical" evidence="12">
    <location>
        <begin position="6"/>
        <end position="26"/>
    </location>
</feature>
<evidence type="ECO:0000256" key="8">
    <source>
        <dbReference type="ARBA" id="ARBA00022989"/>
    </source>
</evidence>
<evidence type="ECO:0000256" key="3">
    <source>
        <dbReference type="ARBA" id="ARBA00022448"/>
    </source>
</evidence>
<comment type="subcellular location">
    <subcellularLocation>
        <location evidence="1 12">Cell membrane</location>
        <topology evidence="1 12">Multi-pass membrane protein</topology>
    </subcellularLocation>
</comment>
<evidence type="ECO:0000256" key="7">
    <source>
        <dbReference type="ARBA" id="ARBA00022737"/>
    </source>
</evidence>
<keyword evidence="3 12" id="KW-0813">Transport</keyword>
<feature type="transmembrane region" description="Helical" evidence="12">
    <location>
        <begin position="186"/>
        <end position="209"/>
    </location>
</feature>
<evidence type="ECO:0000256" key="9">
    <source>
        <dbReference type="ARBA" id="ARBA00023136"/>
    </source>
</evidence>
<evidence type="ECO:0000256" key="6">
    <source>
        <dbReference type="ARBA" id="ARBA00022692"/>
    </source>
</evidence>
<evidence type="ECO:0000256" key="10">
    <source>
        <dbReference type="ARBA" id="ARBA00037238"/>
    </source>
</evidence>
<keyword evidence="4" id="KW-1003">Cell membrane</keyword>
<dbReference type="AlphaFoldDB" id="A0AAV8DFM3"/>
<evidence type="ECO:0000256" key="5">
    <source>
        <dbReference type="ARBA" id="ARBA00022597"/>
    </source>
</evidence>
<proteinExistence type="inferred from homology"/>
<feature type="transmembrane region" description="Helical" evidence="12">
    <location>
        <begin position="38"/>
        <end position="61"/>
    </location>
</feature>